<proteinExistence type="inferred from homology"/>
<organism evidence="4 5">
    <name type="scientific">Drosophila guanche</name>
    <name type="common">Fruit fly</name>
    <dbReference type="NCBI Taxonomy" id="7266"/>
    <lineage>
        <taxon>Eukaryota</taxon>
        <taxon>Metazoa</taxon>
        <taxon>Ecdysozoa</taxon>
        <taxon>Arthropoda</taxon>
        <taxon>Hexapoda</taxon>
        <taxon>Insecta</taxon>
        <taxon>Pterygota</taxon>
        <taxon>Neoptera</taxon>
        <taxon>Endopterygota</taxon>
        <taxon>Diptera</taxon>
        <taxon>Brachycera</taxon>
        <taxon>Muscomorpha</taxon>
        <taxon>Ephydroidea</taxon>
        <taxon>Drosophilidae</taxon>
        <taxon>Drosophila</taxon>
        <taxon>Sophophora</taxon>
    </lineage>
</organism>
<protein>
    <recommendedName>
        <fullName evidence="2 3">Peroxisomal membrane protein PEX16</fullName>
    </recommendedName>
</protein>
<name>A0A3B0J4M8_DROGU</name>
<dbReference type="GO" id="GO:0005778">
    <property type="term" value="C:peroxisomal membrane"/>
    <property type="evidence" value="ECO:0007669"/>
    <property type="project" value="UniProtKB-SubCell"/>
</dbReference>
<dbReference type="Proteomes" id="UP000268350">
    <property type="component" value="Unassembled WGS sequence"/>
</dbReference>
<dbReference type="Pfam" id="PF08610">
    <property type="entry name" value="Pex16"/>
    <property type="match status" value="1"/>
</dbReference>
<comment type="similarity">
    <text evidence="1 3">Belongs to the peroxin-16 family.</text>
</comment>
<dbReference type="InterPro" id="IPR013919">
    <property type="entry name" value="Pex16"/>
</dbReference>
<evidence type="ECO:0000313" key="5">
    <source>
        <dbReference type="Proteomes" id="UP000268350"/>
    </source>
</evidence>
<evidence type="ECO:0000256" key="1">
    <source>
        <dbReference type="ARBA" id="ARBA00009505"/>
    </source>
</evidence>
<comment type="subcellular location">
    <subcellularLocation>
        <location evidence="3">Peroxisome membrane</location>
    </subcellularLocation>
</comment>
<dbReference type="AlphaFoldDB" id="A0A3B0J4M8"/>
<sequence>MNQPIASVTIPIYRSCIERLILSANRSTFILFYFNSSMEGNKRIFPTMDTLKGMLKSYEAWVASNPDVVGDFETTAKWVSYFIAGRISSSNVVSELVYTLSNMLVFYNDRIIDRARNAKENSVLRLQSKLCYRLKVTLTTLEYSEVFIEISARRLFGQTGKWLVIALIQVFKAAGRLFILRHSTSDIITSPPIASLNRRALGKQRKGAGAEVSPANDDANLMQSQHSITFQLKRSGRIIRKVEGAPPIQYRDFKLHVENTEAAKTQIPRELLTAEYLYISKPLIHLAAMSLFGHRSWKQYMVALSMDLYSIHLYRQRRHLMSKQQKLELSRRCINLMYFLVRSPFYENYTQSRLERLLDLLARTVPLAKMVAGPLKDNIPQWQSTYFYLWST</sequence>
<evidence type="ECO:0000313" key="4">
    <source>
        <dbReference type="EMBL" id="SPP76814.1"/>
    </source>
</evidence>
<evidence type="ECO:0000256" key="2">
    <source>
        <dbReference type="ARBA" id="ARBA00018577"/>
    </source>
</evidence>
<reference evidence="5" key="1">
    <citation type="submission" date="2018-01" db="EMBL/GenBank/DDBJ databases">
        <authorList>
            <person name="Alioto T."/>
            <person name="Alioto T."/>
        </authorList>
    </citation>
    <scope>NUCLEOTIDE SEQUENCE [LARGE SCALE GENOMIC DNA]</scope>
</reference>
<dbReference type="PANTHER" id="PTHR13299">
    <property type="entry name" value="PEROXISOMAL MEMBRANE PROTEIN PEX16"/>
    <property type="match status" value="1"/>
</dbReference>
<dbReference type="OrthoDB" id="2021143at2759"/>
<evidence type="ECO:0000256" key="3">
    <source>
        <dbReference type="RuleBase" id="RU365003"/>
    </source>
</evidence>
<keyword evidence="3" id="KW-0576">Peroxisome</keyword>
<dbReference type="PANTHER" id="PTHR13299:SF0">
    <property type="entry name" value="PEROXISOMAL MEMBRANE PROTEIN PEX16"/>
    <property type="match status" value="1"/>
</dbReference>
<keyword evidence="3" id="KW-0962">Peroxisome biogenesis</keyword>
<gene>
    <name evidence="4" type="ORF">DGUA_6G007410</name>
</gene>
<dbReference type="GO" id="GO:0007031">
    <property type="term" value="P:peroxisome organization"/>
    <property type="evidence" value="ECO:0007669"/>
    <property type="project" value="UniProtKB-KW"/>
</dbReference>
<keyword evidence="5" id="KW-1185">Reference proteome</keyword>
<accession>A0A3B0J4M8</accession>
<dbReference type="EMBL" id="OUUW01000002">
    <property type="protein sequence ID" value="SPP76814.1"/>
    <property type="molecule type" value="Genomic_DNA"/>
</dbReference>
<dbReference type="STRING" id="7266.A0A3B0J4M8"/>